<protein>
    <submittedName>
        <fullName evidence="1">Uncharacterized protein</fullName>
    </submittedName>
</protein>
<name>A0A5B9MKP9_9BACT</name>
<keyword evidence="2" id="KW-1185">Reference proteome</keyword>
<dbReference type="EMBL" id="CP036264">
    <property type="protein sequence ID" value="QEG01853.1"/>
    <property type="molecule type" value="Genomic_DNA"/>
</dbReference>
<reference evidence="1 2" key="1">
    <citation type="submission" date="2019-02" db="EMBL/GenBank/DDBJ databases">
        <title>Planctomycetal bacteria perform biofilm scaping via a novel small molecule.</title>
        <authorList>
            <person name="Jeske O."/>
            <person name="Boedeker C."/>
            <person name="Wiegand S."/>
            <person name="Breitling P."/>
            <person name="Kallscheuer N."/>
            <person name="Jogler M."/>
            <person name="Rohde M."/>
            <person name="Petersen J."/>
            <person name="Medema M.H."/>
            <person name="Surup F."/>
            <person name="Jogler C."/>
        </authorList>
    </citation>
    <scope>NUCLEOTIDE SEQUENCE [LARGE SCALE GENOMIC DNA]</scope>
    <source>
        <strain evidence="1 2">Mal15</strain>
    </source>
</reference>
<dbReference type="KEGG" id="smam:Mal15_59340"/>
<evidence type="ECO:0000313" key="1">
    <source>
        <dbReference type="EMBL" id="QEG01853.1"/>
    </source>
</evidence>
<evidence type="ECO:0000313" key="2">
    <source>
        <dbReference type="Proteomes" id="UP000321353"/>
    </source>
</evidence>
<organism evidence="1 2">
    <name type="scientific">Stieleria maiorica</name>
    <dbReference type="NCBI Taxonomy" id="2795974"/>
    <lineage>
        <taxon>Bacteria</taxon>
        <taxon>Pseudomonadati</taxon>
        <taxon>Planctomycetota</taxon>
        <taxon>Planctomycetia</taxon>
        <taxon>Pirellulales</taxon>
        <taxon>Pirellulaceae</taxon>
        <taxon>Stieleria</taxon>
    </lineage>
</organism>
<dbReference type="Proteomes" id="UP000321353">
    <property type="component" value="Chromosome"/>
</dbReference>
<sequence>MMECSIHSIQVIFLPRKSSYLSTPPQCAVQLDTNDFRANR</sequence>
<dbReference type="AlphaFoldDB" id="A0A5B9MKP9"/>
<gene>
    <name evidence="1" type="ORF">Mal15_59340</name>
</gene>
<proteinExistence type="predicted"/>
<accession>A0A5B9MKP9</accession>